<dbReference type="OrthoDB" id="8253226at2"/>
<keyword evidence="3" id="KW-1185">Reference proteome</keyword>
<gene>
    <name evidence="2" type="ORF">EDD27_5289</name>
</gene>
<comment type="caution">
    <text evidence="2">The sequence shown here is derived from an EMBL/GenBank/DDBJ whole genome shotgun (WGS) entry which is preliminary data.</text>
</comment>
<sequence>MTLPRAVITISGGTVSTPVGDRPLGELPGPGLPAREYGQALFAALLGPLWTELLDQPEVRQRRGIELALDLPVELHEHMWEAMHDGERPLGANLGLLVAVTRLVASETAPPAPVAGAPRVLFASGAELTDQVILPGSMFLGLLRECESDGLALARVADELTTETLAQRCEGFRPDLIHLVAHGTLDEDGGLLVELSGTLVTPHRLVQAMLPGAHRPLAVVLSVCHTARLSPASLAASLIKAGVPIVVAMDGEVAEPACRLFSKRMMRALLNGEAVAEAAAHGRRAALVGEQDPADRNDWARPTVFTAAALPANFRPVDPAPARAVLHMARQLDLAQQPVYIGRRAIFEEVDALFTGRRALLAACTEGGFSRLGATRLLREIGFRLLHAGHLPLLLAPHTEHTAPRSLRQAVGAVLKAMVTACERLGMDAPPLETVEATPPAGKPQPVVRQALRKAIGAFLEEDAPLAPDDVRELLALDLETFAARAASALGPPFGPHTRAVVLGEALHHWRGALGWIESEPPGLLDLLTPNGLGTPSSPAPLIATAALDQCVPLRAFKSERSGMSAYRFQPLQALPDDEAALGYQWVLLHPWHPDDRYRKTWVAAPGHDRDTLRLTFSKHLRGQPAGVADTLYFVVELLADWKHFTAHDDEGAWRAYAEKHRITS</sequence>
<protein>
    <submittedName>
        <fullName evidence="2">CHAT domain-containing protein</fullName>
    </submittedName>
</protein>
<organism evidence="2 3">
    <name type="scientific">Nonomuraea polychroma</name>
    <dbReference type="NCBI Taxonomy" id="46176"/>
    <lineage>
        <taxon>Bacteria</taxon>
        <taxon>Bacillati</taxon>
        <taxon>Actinomycetota</taxon>
        <taxon>Actinomycetes</taxon>
        <taxon>Streptosporangiales</taxon>
        <taxon>Streptosporangiaceae</taxon>
        <taxon>Nonomuraea</taxon>
    </lineage>
</organism>
<dbReference type="AlphaFoldDB" id="A0A438MAA2"/>
<name>A0A438MAA2_9ACTN</name>
<evidence type="ECO:0000313" key="3">
    <source>
        <dbReference type="Proteomes" id="UP000284824"/>
    </source>
</evidence>
<evidence type="ECO:0000259" key="1">
    <source>
        <dbReference type="Pfam" id="PF12770"/>
    </source>
</evidence>
<dbReference type="EMBL" id="SAUN01000001">
    <property type="protein sequence ID" value="RVX42652.1"/>
    <property type="molecule type" value="Genomic_DNA"/>
</dbReference>
<accession>A0A438MAA2</accession>
<dbReference type="InterPro" id="IPR024983">
    <property type="entry name" value="CHAT_dom"/>
</dbReference>
<evidence type="ECO:0000313" key="2">
    <source>
        <dbReference type="EMBL" id="RVX42652.1"/>
    </source>
</evidence>
<proteinExistence type="predicted"/>
<reference evidence="2 3" key="1">
    <citation type="submission" date="2019-01" db="EMBL/GenBank/DDBJ databases">
        <title>Sequencing the genomes of 1000 actinobacteria strains.</title>
        <authorList>
            <person name="Klenk H.-P."/>
        </authorList>
    </citation>
    <scope>NUCLEOTIDE SEQUENCE [LARGE SCALE GENOMIC DNA]</scope>
    <source>
        <strain evidence="2 3">DSM 43925</strain>
    </source>
</reference>
<dbReference type="RefSeq" id="WP_127934703.1">
    <property type="nucleotide sequence ID" value="NZ_SAUN01000001.1"/>
</dbReference>
<feature type="domain" description="CHAT" evidence="1">
    <location>
        <begin position="35"/>
        <end position="303"/>
    </location>
</feature>
<dbReference type="Proteomes" id="UP000284824">
    <property type="component" value="Unassembled WGS sequence"/>
</dbReference>
<dbReference type="Pfam" id="PF12770">
    <property type="entry name" value="CHAT"/>
    <property type="match status" value="1"/>
</dbReference>